<evidence type="ECO:0000313" key="1">
    <source>
        <dbReference type="EMBL" id="VFK14978.1"/>
    </source>
</evidence>
<gene>
    <name evidence="1" type="ORF">BECKLFY1418C_GA0070996_101216</name>
</gene>
<proteinExistence type="predicted"/>
<organism evidence="1">
    <name type="scientific">Candidatus Kentrum sp. LFY</name>
    <dbReference type="NCBI Taxonomy" id="2126342"/>
    <lineage>
        <taxon>Bacteria</taxon>
        <taxon>Pseudomonadati</taxon>
        <taxon>Pseudomonadota</taxon>
        <taxon>Gammaproteobacteria</taxon>
        <taxon>Candidatus Kentrum</taxon>
    </lineage>
</organism>
<accession>A0A450WDB1</accession>
<reference evidence="1" key="1">
    <citation type="submission" date="2019-02" db="EMBL/GenBank/DDBJ databases">
        <authorList>
            <person name="Gruber-Vodicka R. H."/>
            <person name="Seah K. B. B."/>
        </authorList>
    </citation>
    <scope>NUCLEOTIDE SEQUENCE</scope>
    <source>
        <strain evidence="1">BECK_BY7</strain>
    </source>
</reference>
<sequence length="51" mass="5596">MKKASKNNHVTAVTALVTTLSRKKCNKNNDVTAVTTVTALRAHARERNKGF</sequence>
<name>A0A450WDB1_9GAMM</name>
<dbReference type="EMBL" id="CAADFN010000012">
    <property type="protein sequence ID" value="VFK14978.1"/>
    <property type="molecule type" value="Genomic_DNA"/>
</dbReference>
<dbReference type="AlphaFoldDB" id="A0A450WDB1"/>
<protein>
    <submittedName>
        <fullName evidence="1">Uncharacterized protein</fullName>
    </submittedName>
</protein>